<gene>
    <name evidence="2" type="ORF">PK98_14030</name>
</gene>
<dbReference type="EMBL" id="JTDN01000002">
    <property type="protein sequence ID" value="KHL24963.1"/>
    <property type="molecule type" value="Genomic_DNA"/>
</dbReference>
<name>A0A0B2BTS2_9SPHN</name>
<proteinExistence type="predicted"/>
<dbReference type="CDD" id="cd00564">
    <property type="entry name" value="TMP_TenI"/>
    <property type="match status" value="1"/>
</dbReference>
<feature type="domain" description="Thiamine phosphate synthase/TenI" evidence="1">
    <location>
        <begin position="103"/>
        <end position="166"/>
    </location>
</feature>
<dbReference type="GO" id="GO:0009228">
    <property type="term" value="P:thiamine biosynthetic process"/>
    <property type="evidence" value="ECO:0007669"/>
    <property type="project" value="UniProtKB-KW"/>
</dbReference>
<evidence type="ECO:0000259" key="1">
    <source>
        <dbReference type="Pfam" id="PF02581"/>
    </source>
</evidence>
<dbReference type="AlphaFoldDB" id="A0A0B2BTS2"/>
<dbReference type="InterPro" id="IPR013785">
    <property type="entry name" value="Aldolase_TIM"/>
</dbReference>
<evidence type="ECO:0000313" key="2">
    <source>
        <dbReference type="EMBL" id="KHL24963.1"/>
    </source>
</evidence>
<dbReference type="RefSeq" id="WP_039097432.1">
    <property type="nucleotide sequence ID" value="NZ_JTDN01000002.1"/>
</dbReference>
<dbReference type="STRING" id="1572751.PK98_14030"/>
<dbReference type="Pfam" id="PF02581">
    <property type="entry name" value="TMP-TENI"/>
    <property type="match status" value="1"/>
</dbReference>
<dbReference type="InterPro" id="IPR036206">
    <property type="entry name" value="ThiamineP_synth_sf"/>
</dbReference>
<keyword evidence="3" id="KW-1185">Reference proteome</keyword>
<dbReference type="Proteomes" id="UP000030988">
    <property type="component" value="Unassembled WGS sequence"/>
</dbReference>
<sequence>MIGAYSRAMRPRQTLSRDPLPSLWLLTDARNDAVLGRALARLPRGSGLVFRHYHLPPAERRARFAQVRRLCRAHGHIAVLAGEARWPADGHYGRKIMGRLWLATAHSAREIARANLRGADAVLLSPVFPTRSHPGAATLGPVRFRLLARLSAVPVVALGGMDRGRALALRWPCWAAIDGLS</sequence>
<organism evidence="2 3">
    <name type="scientific">Croceibacterium mercuriale</name>
    <dbReference type="NCBI Taxonomy" id="1572751"/>
    <lineage>
        <taxon>Bacteria</taxon>
        <taxon>Pseudomonadati</taxon>
        <taxon>Pseudomonadota</taxon>
        <taxon>Alphaproteobacteria</taxon>
        <taxon>Sphingomonadales</taxon>
        <taxon>Erythrobacteraceae</taxon>
        <taxon>Croceibacterium</taxon>
    </lineage>
</organism>
<comment type="caution">
    <text evidence="2">The sequence shown here is derived from an EMBL/GenBank/DDBJ whole genome shotgun (WGS) entry which is preliminary data.</text>
</comment>
<protein>
    <submittedName>
        <fullName evidence="2">Thiamine monophosphate synthase</fullName>
    </submittedName>
</protein>
<evidence type="ECO:0000313" key="3">
    <source>
        <dbReference type="Proteomes" id="UP000030988"/>
    </source>
</evidence>
<dbReference type="Gene3D" id="3.20.20.70">
    <property type="entry name" value="Aldolase class I"/>
    <property type="match status" value="1"/>
</dbReference>
<accession>A0A0B2BTS2</accession>
<dbReference type="SUPFAM" id="SSF51391">
    <property type="entry name" value="Thiamin phosphate synthase"/>
    <property type="match status" value="1"/>
</dbReference>
<dbReference type="InterPro" id="IPR022998">
    <property type="entry name" value="ThiamineP_synth_TenI"/>
</dbReference>
<reference evidence="2 3" key="1">
    <citation type="submission" date="2014-11" db="EMBL/GenBank/DDBJ databases">
        <title>Draft genome sequence of Kirrobacter mercurialis.</title>
        <authorList>
            <person name="Coil D.A."/>
            <person name="Eisen J.A."/>
        </authorList>
    </citation>
    <scope>NUCLEOTIDE SEQUENCE [LARGE SCALE GENOMIC DNA]</scope>
    <source>
        <strain evidence="2 3">Coronado</strain>
    </source>
</reference>